<dbReference type="EMBL" id="UGMA01000001">
    <property type="protein sequence ID" value="STU54502.1"/>
    <property type="molecule type" value="Genomic_DNA"/>
</dbReference>
<sequence>MKLTHQQVLVLVGAVLQAQLVEVEQVAATAHGVLHRHDLSELTVSAKQTGSKAEWVRSISTRSAFARPRLNRAPDQNG</sequence>
<evidence type="ECO:0000313" key="2">
    <source>
        <dbReference type="Proteomes" id="UP000254020"/>
    </source>
</evidence>
<proteinExistence type="predicted"/>
<organism evidence="1 2">
    <name type="scientific">Klebsiella pneumoniae subsp. pneumoniae</name>
    <dbReference type="NCBI Taxonomy" id="72407"/>
    <lineage>
        <taxon>Bacteria</taxon>
        <taxon>Pseudomonadati</taxon>
        <taxon>Pseudomonadota</taxon>
        <taxon>Gammaproteobacteria</taxon>
        <taxon>Enterobacterales</taxon>
        <taxon>Enterobacteriaceae</taxon>
        <taxon>Klebsiella/Raoultella group</taxon>
        <taxon>Klebsiella</taxon>
        <taxon>Klebsiella pneumoniae complex</taxon>
    </lineage>
</organism>
<gene>
    <name evidence="1" type="ORF">NCTC9504_00024</name>
</gene>
<dbReference type="AlphaFoldDB" id="A0A377YT57"/>
<dbReference type="Proteomes" id="UP000254020">
    <property type="component" value="Unassembled WGS sequence"/>
</dbReference>
<protein>
    <submittedName>
        <fullName evidence="1">Uncharacterized protein</fullName>
    </submittedName>
</protein>
<evidence type="ECO:0000313" key="1">
    <source>
        <dbReference type="EMBL" id="STU54502.1"/>
    </source>
</evidence>
<reference evidence="1 2" key="1">
    <citation type="submission" date="2018-06" db="EMBL/GenBank/DDBJ databases">
        <authorList>
            <consortium name="Pathogen Informatics"/>
            <person name="Doyle S."/>
        </authorList>
    </citation>
    <scope>NUCLEOTIDE SEQUENCE [LARGE SCALE GENOMIC DNA]</scope>
    <source>
        <strain evidence="1 2">NCTC9504</strain>
    </source>
</reference>
<name>A0A377YT57_KLEPN</name>
<accession>A0A377YT57</accession>